<comment type="similarity">
    <text evidence="1 5">Belongs to the short-chain dehydrogenases/reductases (SDR) family.</text>
</comment>
<evidence type="ECO:0000256" key="5">
    <source>
        <dbReference type="RuleBase" id="RU000363"/>
    </source>
</evidence>
<dbReference type="Gene3D" id="3.40.50.720">
    <property type="entry name" value="NAD(P)-binding Rossmann-like Domain"/>
    <property type="match status" value="1"/>
</dbReference>
<feature type="transmembrane region" description="Helical" evidence="6">
    <location>
        <begin position="26"/>
        <end position="50"/>
    </location>
</feature>
<evidence type="ECO:0000313" key="8">
    <source>
        <dbReference type="EMBL" id="EWM25630.1"/>
    </source>
</evidence>
<evidence type="ECO:0000259" key="7">
    <source>
        <dbReference type="SMART" id="SM00822"/>
    </source>
</evidence>
<dbReference type="CDD" id="cd05333">
    <property type="entry name" value="BKR_SDR_c"/>
    <property type="match status" value="1"/>
</dbReference>
<dbReference type="InterPro" id="IPR050259">
    <property type="entry name" value="SDR"/>
</dbReference>
<keyword evidence="6" id="KW-1133">Transmembrane helix</keyword>
<evidence type="ECO:0000256" key="4">
    <source>
        <dbReference type="ARBA" id="ARBA00048508"/>
    </source>
</evidence>
<keyword evidence="6" id="KW-0472">Membrane</keyword>
<dbReference type="Pfam" id="PF00106">
    <property type="entry name" value="adh_short"/>
    <property type="match status" value="1"/>
</dbReference>
<dbReference type="Proteomes" id="UP000019335">
    <property type="component" value="Chromosome 10"/>
</dbReference>
<reference evidence="8 9" key="1">
    <citation type="journal article" date="2014" name="Mol. Plant">
        <title>Chromosome Scale Genome Assembly and Transcriptome Profiling of Nannochloropsis gaditana in Nitrogen Depletion.</title>
        <authorList>
            <person name="Corteggiani Carpinelli E."/>
            <person name="Telatin A."/>
            <person name="Vitulo N."/>
            <person name="Forcato C."/>
            <person name="D'Angelo M."/>
            <person name="Schiavon R."/>
            <person name="Vezzi A."/>
            <person name="Giacometti G.M."/>
            <person name="Morosinotto T."/>
            <person name="Valle G."/>
        </authorList>
    </citation>
    <scope>NUCLEOTIDE SEQUENCE [LARGE SCALE GENOMIC DNA]</scope>
    <source>
        <strain evidence="8 9">B-31</strain>
    </source>
</reference>
<sequence>MSSLKSSVQDAHCTVNRHKLRPSEEMLARVCVLVATFFVMFSSSALAFVAPAVRMTARSAGALRMMAADAGEKANVAIVTGASRGIGKACALELAQHGVKVVVNYASSADSALAVVEEIKALGSEAVAIKADMSKPEEVEALFKETAAAFKDPVNILVNNAGITKDGLVMTMKPEAWQAVIDINLSGVFYASKAAASVMLRARRGRIINMASVVGQIGNPGQANYAAAKGGVLGLTKANAKEFAARGVTVNAVCPGFIESDMTEKLDLDGIKKAIPLGRLGRASEVAGMVRFLAVDPAAAYITGHSFDVDGGIAIGFGVDDSVITVKREYCCLQCMCDMCLACVGESGDAEVYSPQKSLKTSELQSIETAMIVGLQSVAKTGSYTSIQRRDAIVNSVMCAVIKLC</sequence>
<dbReference type="PANTHER" id="PTHR42879:SF2">
    <property type="entry name" value="3-OXOACYL-[ACYL-CARRIER-PROTEIN] REDUCTASE FABG"/>
    <property type="match status" value="1"/>
</dbReference>
<dbReference type="EMBL" id="AZIL01000869">
    <property type="protein sequence ID" value="EWM25630.1"/>
    <property type="molecule type" value="Genomic_DNA"/>
</dbReference>
<dbReference type="FunFam" id="3.40.50.720:FF:000173">
    <property type="entry name" value="3-oxoacyl-[acyl-carrier protein] reductase"/>
    <property type="match status" value="1"/>
</dbReference>
<dbReference type="InterPro" id="IPR002347">
    <property type="entry name" value="SDR_fam"/>
</dbReference>
<evidence type="ECO:0000256" key="1">
    <source>
        <dbReference type="ARBA" id="ARBA00006484"/>
    </source>
</evidence>
<keyword evidence="6" id="KW-0812">Transmembrane</keyword>
<dbReference type="InterPro" id="IPR036291">
    <property type="entry name" value="NAD(P)-bd_dom_sf"/>
</dbReference>
<comment type="caution">
    <text evidence="8">The sequence shown here is derived from an EMBL/GenBank/DDBJ whole genome shotgun (WGS) entry which is preliminary data.</text>
</comment>
<evidence type="ECO:0000256" key="6">
    <source>
        <dbReference type="SAM" id="Phobius"/>
    </source>
</evidence>
<dbReference type="NCBIfam" id="NF009466">
    <property type="entry name" value="PRK12826.1-2"/>
    <property type="match status" value="1"/>
</dbReference>
<name>W7TF53_9STRA</name>
<proteinExistence type="inferred from homology"/>
<protein>
    <recommendedName>
        <fullName evidence="2">3-oxoacyl-[acyl-carrier-protein] reductase</fullName>
        <ecNumber evidence="2">1.1.1.100</ecNumber>
    </recommendedName>
</protein>
<evidence type="ECO:0000256" key="2">
    <source>
        <dbReference type="ARBA" id="ARBA00012948"/>
    </source>
</evidence>
<evidence type="ECO:0000313" key="9">
    <source>
        <dbReference type="Proteomes" id="UP000019335"/>
    </source>
</evidence>
<accession>W7TF53</accession>
<keyword evidence="3" id="KW-0560">Oxidoreductase</keyword>
<dbReference type="PRINTS" id="PR00080">
    <property type="entry name" value="SDRFAMILY"/>
</dbReference>
<dbReference type="SUPFAM" id="SSF51735">
    <property type="entry name" value="NAD(P)-binding Rossmann-fold domains"/>
    <property type="match status" value="1"/>
</dbReference>
<gene>
    <name evidence="8" type="ORF">Naga_100037g12</name>
</gene>
<dbReference type="AlphaFoldDB" id="W7TF53"/>
<feature type="domain" description="Ketoreductase" evidence="7">
    <location>
        <begin position="75"/>
        <end position="256"/>
    </location>
</feature>
<dbReference type="SMART" id="SM00822">
    <property type="entry name" value="PKS_KR"/>
    <property type="match status" value="1"/>
</dbReference>
<dbReference type="OrthoDB" id="1393670at2759"/>
<dbReference type="PRINTS" id="PR00081">
    <property type="entry name" value="GDHRDH"/>
</dbReference>
<dbReference type="EC" id="1.1.1.100" evidence="2"/>
<organism evidence="8 9">
    <name type="scientific">Nannochloropsis gaditana</name>
    <dbReference type="NCBI Taxonomy" id="72520"/>
    <lineage>
        <taxon>Eukaryota</taxon>
        <taxon>Sar</taxon>
        <taxon>Stramenopiles</taxon>
        <taxon>Ochrophyta</taxon>
        <taxon>Eustigmatophyceae</taxon>
        <taxon>Eustigmatales</taxon>
        <taxon>Monodopsidaceae</taxon>
        <taxon>Nannochloropsis</taxon>
    </lineage>
</organism>
<dbReference type="GO" id="GO:0004316">
    <property type="term" value="F:3-oxoacyl-[acyl-carrier-protein] reductase (NADPH) activity"/>
    <property type="evidence" value="ECO:0007669"/>
    <property type="project" value="UniProtKB-EC"/>
</dbReference>
<keyword evidence="9" id="KW-1185">Reference proteome</keyword>
<comment type="catalytic activity">
    <reaction evidence="4">
        <text>a (3R)-hydroxyacyl-[ACP] + NADP(+) = a 3-oxoacyl-[ACP] + NADPH + H(+)</text>
        <dbReference type="Rhea" id="RHEA:17397"/>
        <dbReference type="Rhea" id="RHEA-COMP:9916"/>
        <dbReference type="Rhea" id="RHEA-COMP:9945"/>
        <dbReference type="ChEBI" id="CHEBI:15378"/>
        <dbReference type="ChEBI" id="CHEBI:57783"/>
        <dbReference type="ChEBI" id="CHEBI:58349"/>
        <dbReference type="ChEBI" id="CHEBI:78776"/>
        <dbReference type="ChEBI" id="CHEBI:78827"/>
        <dbReference type="EC" id="1.1.1.100"/>
    </reaction>
</comment>
<dbReference type="InterPro" id="IPR057326">
    <property type="entry name" value="KR_dom"/>
</dbReference>
<evidence type="ECO:0000256" key="3">
    <source>
        <dbReference type="ARBA" id="ARBA00023002"/>
    </source>
</evidence>
<dbReference type="PANTHER" id="PTHR42879">
    <property type="entry name" value="3-OXOACYL-(ACYL-CARRIER-PROTEIN) REDUCTASE"/>
    <property type="match status" value="1"/>
</dbReference>